<dbReference type="RefSeq" id="WP_194258975.1">
    <property type="nucleotide sequence ID" value="NZ_JABCQG010000003.1"/>
</dbReference>
<reference evidence="2" key="1">
    <citation type="submission" date="2020-04" db="EMBL/GenBank/DDBJ databases">
        <title>Description of novel Gluconacetobacter.</title>
        <authorList>
            <person name="Sombolestani A."/>
        </authorList>
    </citation>
    <scope>NUCLEOTIDE SEQUENCE [LARGE SCALE GENOMIC DNA]</scope>
    <source>
        <strain evidence="2">LMG 31484</strain>
    </source>
</reference>
<gene>
    <name evidence="1" type="ORF">HKD24_03060</name>
</gene>
<organism evidence="1 2">
    <name type="scientific">Gluconobacter vitians</name>
    <dbReference type="NCBI Taxonomy" id="2728102"/>
    <lineage>
        <taxon>Bacteria</taxon>
        <taxon>Pseudomonadati</taxon>
        <taxon>Pseudomonadota</taxon>
        <taxon>Alphaproteobacteria</taxon>
        <taxon>Acetobacterales</taxon>
        <taxon>Acetobacteraceae</taxon>
        <taxon>Gluconobacter</taxon>
    </lineage>
</organism>
<comment type="caution">
    <text evidence="1">The sequence shown here is derived from an EMBL/GenBank/DDBJ whole genome shotgun (WGS) entry which is preliminary data.</text>
</comment>
<evidence type="ECO:0000313" key="2">
    <source>
        <dbReference type="Proteomes" id="UP000623107"/>
    </source>
</evidence>
<keyword evidence="2" id="KW-1185">Reference proteome</keyword>
<evidence type="ECO:0000313" key="1">
    <source>
        <dbReference type="EMBL" id="MBF0858192.1"/>
    </source>
</evidence>
<dbReference type="EMBL" id="JABCQG010000003">
    <property type="protein sequence ID" value="MBF0858192.1"/>
    <property type="molecule type" value="Genomic_DNA"/>
</dbReference>
<accession>A0ABR9Y2V0</accession>
<name>A0ABR9Y2V0_9PROT</name>
<dbReference type="Proteomes" id="UP000623107">
    <property type="component" value="Unassembled WGS sequence"/>
</dbReference>
<proteinExistence type="predicted"/>
<sequence>MDFSQKIADIGTEALKAYRYMSGIRHDNEIPEIFLGCQIAIGLHKQCGVHAHVERPYLDILRELGGLVGSDEINTFGGLRADVAIYKDSMPIAIIELKICDEGDRRGGKVLADLEKMKTLSEGRKLDTYLGILLTDMDKGLLCDKRRSQIETLLEGRFSGEGALEAASSNAGWNWQFLAGKF</sequence>
<reference evidence="1 2" key="2">
    <citation type="submission" date="2020-11" db="EMBL/GenBank/DDBJ databases">
        <title>Description of novel Gluconobacter species.</title>
        <authorList>
            <person name="Cleenwerck I."/>
            <person name="Cnockaert M."/>
            <person name="Borremans W."/>
            <person name="Wieme A.D."/>
            <person name="De Vuyst L."/>
            <person name="Vandamme P."/>
        </authorList>
    </citation>
    <scope>NUCLEOTIDE SEQUENCE [LARGE SCALE GENOMIC DNA]</scope>
    <source>
        <strain evidence="1 2">LMG 31484</strain>
    </source>
</reference>
<protein>
    <submittedName>
        <fullName evidence="1">Uncharacterized protein</fullName>
    </submittedName>
</protein>